<feature type="transmembrane region" description="Helical" evidence="6">
    <location>
        <begin position="270"/>
        <end position="288"/>
    </location>
</feature>
<gene>
    <name evidence="7" type="ORF">ENP55_05825</name>
</gene>
<dbReference type="GO" id="GO:0005886">
    <property type="term" value="C:plasma membrane"/>
    <property type="evidence" value="ECO:0007669"/>
    <property type="project" value="UniProtKB-SubCell"/>
</dbReference>
<dbReference type="Pfam" id="PF02653">
    <property type="entry name" value="BPD_transp_2"/>
    <property type="match status" value="1"/>
</dbReference>
<evidence type="ECO:0000256" key="3">
    <source>
        <dbReference type="ARBA" id="ARBA00022692"/>
    </source>
</evidence>
<dbReference type="EMBL" id="DSJT01000033">
    <property type="protein sequence ID" value="HEF87783.1"/>
    <property type="molecule type" value="Genomic_DNA"/>
</dbReference>
<accession>A0A7C2FRE5</accession>
<dbReference type="GO" id="GO:0022857">
    <property type="term" value="F:transmembrane transporter activity"/>
    <property type="evidence" value="ECO:0007669"/>
    <property type="project" value="InterPro"/>
</dbReference>
<keyword evidence="5 6" id="KW-0472">Membrane</keyword>
<dbReference type="PANTHER" id="PTHR43370">
    <property type="entry name" value="SUGAR ABC TRANSPORTER INTEGRAL MEMBRANE PROTEIN-RELATED"/>
    <property type="match status" value="1"/>
</dbReference>
<feature type="transmembrane region" description="Helical" evidence="6">
    <location>
        <begin position="186"/>
        <end position="207"/>
    </location>
</feature>
<organism evidence="7">
    <name type="scientific">Thermosphaera aggregans</name>
    <dbReference type="NCBI Taxonomy" id="54254"/>
    <lineage>
        <taxon>Archaea</taxon>
        <taxon>Thermoproteota</taxon>
        <taxon>Thermoprotei</taxon>
        <taxon>Desulfurococcales</taxon>
        <taxon>Desulfurococcaceae</taxon>
        <taxon>Thermosphaera</taxon>
    </lineage>
</organism>
<comment type="subcellular location">
    <subcellularLocation>
        <location evidence="1">Cell membrane</location>
        <topology evidence="1">Multi-pass membrane protein</topology>
    </subcellularLocation>
</comment>
<proteinExistence type="predicted"/>
<comment type="caution">
    <text evidence="7">The sequence shown here is derived from an EMBL/GenBank/DDBJ whole genome shotgun (WGS) entry which is preliminary data.</text>
</comment>
<evidence type="ECO:0000256" key="5">
    <source>
        <dbReference type="ARBA" id="ARBA00023136"/>
    </source>
</evidence>
<keyword evidence="4 6" id="KW-1133">Transmembrane helix</keyword>
<evidence type="ECO:0000256" key="2">
    <source>
        <dbReference type="ARBA" id="ARBA00022475"/>
    </source>
</evidence>
<keyword evidence="2" id="KW-1003">Cell membrane</keyword>
<sequence length="299" mass="31971">MIDLQTVINILVQTSYAATPLLLAAVGEIIGERAGIVNIGLEGIMLISGFSSIVFAYMFQSPFIGLVAGVLIGGLIGLLHALITAYLKGDHIISGIGINLFASGFVPYGIEAVWGVRGYFTIPAGLKVPRIPGTDLSPIFLVSLILAIGSYWILFKTPYGLILRACGEEPRAAESTGVKIELTQTLASTVTGLFTGLAGAFLAIDWLSSITKNLPAGRGFISLAIVNFANWNPMLGIAGSYLFGFFWVLIGWLKLTPLKEVMPLPLMETIPYVATLAVTAGVIGRARPPRFVGRPYRRE</sequence>
<protein>
    <submittedName>
        <fullName evidence="7">ABC transporter permease</fullName>
    </submittedName>
</protein>
<evidence type="ECO:0000256" key="6">
    <source>
        <dbReference type="SAM" id="Phobius"/>
    </source>
</evidence>
<name>A0A7C2FRE5_9CREN</name>
<dbReference type="PANTHER" id="PTHR43370:SF1">
    <property type="entry name" value="GUANOSINE ABC TRANSPORTER PERMEASE PROTEIN NUPQ"/>
    <property type="match status" value="1"/>
</dbReference>
<dbReference type="InterPro" id="IPR001851">
    <property type="entry name" value="ABC_transp_permease"/>
</dbReference>
<reference evidence="7" key="1">
    <citation type="journal article" date="2020" name="mSystems">
        <title>Genome- and Community-Level Interaction Insights into Carbon Utilization and Element Cycling Functions of Hydrothermarchaeota in Hydrothermal Sediment.</title>
        <authorList>
            <person name="Zhou Z."/>
            <person name="Liu Y."/>
            <person name="Xu W."/>
            <person name="Pan J."/>
            <person name="Luo Z.H."/>
            <person name="Li M."/>
        </authorList>
    </citation>
    <scope>NUCLEOTIDE SEQUENCE [LARGE SCALE GENOMIC DNA]</scope>
    <source>
        <strain evidence="7">SpSt-23</strain>
    </source>
</reference>
<feature type="transmembrane region" description="Helical" evidence="6">
    <location>
        <begin position="136"/>
        <end position="154"/>
    </location>
</feature>
<dbReference type="AlphaFoldDB" id="A0A7C2FRE5"/>
<evidence type="ECO:0000256" key="4">
    <source>
        <dbReference type="ARBA" id="ARBA00022989"/>
    </source>
</evidence>
<feature type="transmembrane region" description="Helical" evidence="6">
    <location>
        <begin position="63"/>
        <end position="87"/>
    </location>
</feature>
<feature type="transmembrane region" description="Helical" evidence="6">
    <location>
        <begin position="39"/>
        <end position="57"/>
    </location>
</feature>
<evidence type="ECO:0000256" key="1">
    <source>
        <dbReference type="ARBA" id="ARBA00004651"/>
    </source>
</evidence>
<evidence type="ECO:0000313" key="7">
    <source>
        <dbReference type="EMBL" id="HEF87783.1"/>
    </source>
</evidence>
<feature type="transmembrane region" description="Helical" evidence="6">
    <location>
        <begin position="228"/>
        <end position="250"/>
    </location>
</feature>
<dbReference type="CDD" id="cd06580">
    <property type="entry name" value="TM_PBP1_transp_TpRbsC_like"/>
    <property type="match status" value="1"/>
</dbReference>
<keyword evidence="3 6" id="KW-0812">Transmembrane</keyword>
<feature type="transmembrane region" description="Helical" evidence="6">
    <location>
        <begin position="6"/>
        <end position="27"/>
    </location>
</feature>